<feature type="region of interest" description="Disordered" evidence="1">
    <location>
        <begin position="355"/>
        <end position="410"/>
    </location>
</feature>
<evidence type="ECO:0000313" key="2">
    <source>
        <dbReference type="EMBL" id="CAE8632380.1"/>
    </source>
</evidence>
<accession>A0A813H424</accession>
<organism evidence="2 3">
    <name type="scientific">Polarella glacialis</name>
    <name type="common">Dinoflagellate</name>
    <dbReference type="NCBI Taxonomy" id="89957"/>
    <lineage>
        <taxon>Eukaryota</taxon>
        <taxon>Sar</taxon>
        <taxon>Alveolata</taxon>
        <taxon>Dinophyceae</taxon>
        <taxon>Suessiales</taxon>
        <taxon>Suessiaceae</taxon>
        <taxon>Polarella</taxon>
    </lineage>
</organism>
<feature type="non-terminal residue" evidence="2">
    <location>
        <position position="410"/>
    </location>
</feature>
<sequence length="410" mass="44557">MLTRYLTQKLGRFVKDLGPEQISGKLLAGEVKLKDVELDLAALDELLLEALPYALELRHVRCKKVSIKIPWNRLRKQPVVVELRDIDVEVQIHDPKDKTWLASRALSQRELRRKQQGSSPEEQLKDDDEEDVEAQLKVGLKEVVIDGVQLVIHNVRFVLSSSDQRYRVDLEAADAGVQHNKNNNNNCTNNNTNNTNNTTADSSCPMPSTPVSVLSLEAESLCSGPCSSTGAAVDRPKDVYEICDPCARLFRKVEVAGLKLDSSGASLRHADEKGPLHVLVEQRRRCGFIPQHRSRRVCPFSSEVNVSVTLSSILLSGPEKPLRAAVAAVADLLACPCLVPLAALPPQLAHLHFAAGQSRSSQSGERSSPPAANPAEQVSSVAPASDAIWEPPARPSTAPSLSSLAAGRAV</sequence>
<feature type="region of interest" description="Disordered" evidence="1">
    <location>
        <begin position="178"/>
        <end position="204"/>
    </location>
</feature>
<proteinExistence type="predicted"/>
<protein>
    <recommendedName>
        <fullName evidence="4">Chorein N-terminal domain-containing protein</fullName>
    </recommendedName>
</protein>
<dbReference type="InterPro" id="IPR026728">
    <property type="entry name" value="BLTP3A/B"/>
</dbReference>
<feature type="compositionally biased region" description="Low complexity" evidence="1">
    <location>
        <begin position="395"/>
        <end position="410"/>
    </location>
</feature>
<evidence type="ECO:0000313" key="3">
    <source>
        <dbReference type="Proteomes" id="UP000626109"/>
    </source>
</evidence>
<dbReference type="AlphaFoldDB" id="A0A813H424"/>
<gene>
    <name evidence="2" type="ORF">PGLA2088_LOCUS1191</name>
</gene>
<evidence type="ECO:0000256" key="1">
    <source>
        <dbReference type="SAM" id="MobiDB-lite"/>
    </source>
</evidence>
<feature type="region of interest" description="Disordered" evidence="1">
    <location>
        <begin position="111"/>
        <end position="130"/>
    </location>
</feature>
<dbReference type="PANTHER" id="PTHR22774">
    <property type="entry name" value="CHOREIN N-TERMINAL DOMAIN-CONTAINING PROTEIN"/>
    <property type="match status" value="1"/>
</dbReference>
<name>A0A813H424_POLGL</name>
<reference evidence="2" key="1">
    <citation type="submission" date="2021-02" db="EMBL/GenBank/DDBJ databases">
        <authorList>
            <person name="Dougan E. K."/>
            <person name="Rhodes N."/>
            <person name="Thang M."/>
            <person name="Chan C."/>
        </authorList>
    </citation>
    <scope>NUCLEOTIDE SEQUENCE</scope>
</reference>
<dbReference type="Pfam" id="PF24917">
    <property type="entry name" value="BLTP3A_B"/>
    <property type="match status" value="1"/>
</dbReference>
<feature type="compositionally biased region" description="Low complexity" evidence="1">
    <location>
        <begin position="355"/>
        <end position="370"/>
    </location>
</feature>
<dbReference type="PANTHER" id="PTHR22774:SF11">
    <property type="entry name" value="CHOREIN N-TERMINAL DOMAIN-CONTAINING PROTEIN"/>
    <property type="match status" value="1"/>
</dbReference>
<comment type="caution">
    <text evidence="2">The sequence shown here is derived from an EMBL/GenBank/DDBJ whole genome shotgun (WGS) entry which is preliminary data.</text>
</comment>
<dbReference type="EMBL" id="CAJNNW010000896">
    <property type="protein sequence ID" value="CAE8632380.1"/>
    <property type="molecule type" value="Genomic_DNA"/>
</dbReference>
<evidence type="ECO:0008006" key="4">
    <source>
        <dbReference type="Google" id="ProtNLM"/>
    </source>
</evidence>
<feature type="compositionally biased region" description="Low complexity" evidence="1">
    <location>
        <begin position="180"/>
        <end position="199"/>
    </location>
</feature>
<dbReference type="Proteomes" id="UP000626109">
    <property type="component" value="Unassembled WGS sequence"/>
</dbReference>